<evidence type="ECO:0000256" key="2">
    <source>
        <dbReference type="ARBA" id="ARBA00022658"/>
    </source>
</evidence>
<feature type="domain" description="Ras-GEF" evidence="7">
    <location>
        <begin position="1159"/>
        <end position="1403"/>
    </location>
</feature>
<dbReference type="GO" id="GO:0007265">
    <property type="term" value="P:Ras protein signal transduction"/>
    <property type="evidence" value="ECO:0007669"/>
    <property type="project" value="TreeGrafter"/>
</dbReference>
<dbReference type="SUPFAM" id="SSF48366">
    <property type="entry name" value="Ras GEF"/>
    <property type="match status" value="1"/>
</dbReference>
<name>A0A066VY01_TILAU</name>
<dbReference type="InterPro" id="IPR001895">
    <property type="entry name" value="RASGEF_cat_dom"/>
</dbReference>
<dbReference type="InParanoid" id="A0A066VY01"/>
<feature type="region of interest" description="Disordered" evidence="5">
    <location>
        <begin position="52"/>
        <end position="76"/>
    </location>
</feature>
<dbReference type="GO" id="GO:0005886">
    <property type="term" value="C:plasma membrane"/>
    <property type="evidence" value="ECO:0007669"/>
    <property type="project" value="TreeGrafter"/>
</dbReference>
<dbReference type="Proteomes" id="UP000027361">
    <property type="component" value="Unassembled WGS sequence"/>
</dbReference>
<dbReference type="Pfam" id="PF25006">
    <property type="entry name" value="DUF7783"/>
    <property type="match status" value="1"/>
</dbReference>
<feature type="region of interest" description="Disordered" evidence="5">
    <location>
        <begin position="404"/>
        <end position="453"/>
    </location>
</feature>
<dbReference type="OrthoDB" id="28357at2759"/>
<feature type="compositionally biased region" description="Polar residues" evidence="5">
    <location>
        <begin position="825"/>
        <end position="844"/>
    </location>
</feature>
<sequence>MVARASQTGAAEMFSNASSSGSISASGSPVLFNDAASSSPASTSSYAFESDVASSSSGSTSGRSSRRPSAPEVITGPDGGLIVVEHVVALHDFQSNNSTCLSFFAGQVIRVFNRDASGWWDGELDGQRGWFPSNYVDQEDADHNEPEPDLDDVVVASAVPSTGLLAGGAFGGKEHGTKDVDRANGYASYRGIVPHGRLNHKGGLVMGQPGDASTLAYTILDPIFHAIALLHNAVRANRVAHFQPSTACVISSVRSVLSATDCLTRESPVLRAHPTLARERKQILSVLSRLVTQARKASAPMTDESVRGHEMESMLRHAEMVLTNVKTFLDVAVECGLKVPDRRSSVYDELYGGGGEDAREHDKTPTPDSGRRKAVAAAGAAGKPGGAGLTARSMMDLRGAASLAGSDHRVRSGSLASSSNGSDAGSYSAAAIPRSGSSNSISEQHQQQQQATSVAVKRTAVEVLQRLNTANDQLLSVIAGFIGHVHTHTRESHASSFAHLIDMTREAVDAVRSLLVVVEAVHSTAQLQAAKPREMSILFETRESLYEATTALVTAARVITGSPNPALRHAEDDEKSNLLQAATGVLRAGGECVGAVKLCIDRQDASIRIIITEIISQQRPQQHEHQQHLQQQQGREEAMDPDEMEQYASGRRGKNTLSYLGRKATSLNCVRDRYGSDGHMSGAEAIVESDAEVEGEEEDESGSEAQAQIMYRTQGREQEQALEQYNEDSTTRIPKSSSNLDLNGRDCSKSTFSNRLAVEQGGNSGGGSITRSASGRARSASIASPSGGRVQPLPPATKGRTGRVDSGSDHQSDGSEGMSRDHSRTSGSSAVSHQSATTAETSARPSIDRHESDPFNIEQAVPHTAPITGHFQRDVPPVSMTKAARSGVRSESSSPVLSEHPPTSRGRSGTLDPSAAWSLDQRDQPRYMAPSYQLSDVVYNNDKQLIGATLQALVEKLTPHDTTVDPTFSNAFAMCFRLFTTPQSLCDAMVARYHVVPPADVELSEEERKLFEQRKVLPVCLRVVNFLRNWLEVHWQPSTDAVILEGVVQFAKAQEQPALQRAVSRLADLAQRRLSAGAATKVQMMISASRGPGSLTRVVSADHVKREGPLASLTNLSSMYSPQAFPKNGPAPPAPIVSKALLSHLRQINPHMVNVLDFDALELARQLTVMESKLYCAILPEELLGQEFSKKVGVSNAVHVKAMSALSTHITGWISECILSEADARKRRELLKFFIKLGNRCYSLNNFNSLMAIQCALNSSTITRLSKTWDGLNAKYRIMNDQQRRAVEHTRNFAEYRQKLRQTFPPALPFVGLFLTDLTFCHEGNAPTRASPLDPQKKLINFDRYVKVSRIIGELQRYQVPYNLVEVPEIQSFLRSVLAAVKGGGGGSAAEELYRRSLLLEPRAGDAQTTTSTTNSSGAKDIFNWKS</sequence>
<dbReference type="PROSITE" id="PS50009">
    <property type="entry name" value="RASGEF_CAT"/>
    <property type="match status" value="1"/>
</dbReference>
<accession>A0A066VY01</accession>
<dbReference type="RefSeq" id="XP_013243596.1">
    <property type="nucleotide sequence ID" value="XM_013388142.1"/>
</dbReference>
<feature type="compositionally biased region" description="Low complexity" evidence="5">
    <location>
        <begin position="412"/>
        <end position="431"/>
    </location>
</feature>
<dbReference type="InterPro" id="IPR036964">
    <property type="entry name" value="RASGEF_cat_dom_sf"/>
</dbReference>
<evidence type="ECO:0000259" key="8">
    <source>
        <dbReference type="PROSITE" id="PS50212"/>
    </source>
</evidence>
<dbReference type="InterPro" id="IPR008937">
    <property type="entry name" value="Ras-like_GEF"/>
</dbReference>
<dbReference type="SMART" id="SM00326">
    <property type="entry name" value="SH3"/>
    <property type="match status" value="1"/>
</dbReference>
<keyword evidence="1 4" id="KW-0728">SH3 domain</keyword>
<dbReference type="GeneID" id="25261251"/>
<proteinExistence type="predicted"/>
<dbReference type="InterPro" id="IPR001452">
    <property type="entry name" value="SH3_domain"/>
</dbReference>
<dbReference type="PANTHER" id="PTHR23113">
    <property type="entry name" value="GUANINE NUCLEOTIDE EXCHANGE FACTOR"/>
    <property type="match status" value="1"/>
</dbReference>
<dbReference type="CDD" id="cd06224">
    <property type="entry name" value="REM"/>
    <property type="match status" value="1"/>
</dbReference>
<feature type="compositionally biased region" description="Polar residues" evidence="5">
    <location>
        <begin position="721"/>
        <end position="741"/>
    </location>
</feature>
<feature type="region of interest" description="Disordered" evidence="5">
    <location>
        <begin position="348"/>
        <end position="371"/>
    </location>
</feature>
<dbReference type="PROSITE" id="PS50212">
    <property type="entry name" value="RASGEF_NTER"/>
    <property type="match status" value="1"/>
</dbReference>
<evidence type="ECO:0000313" key="9">
    <source>
        <dbReference type="EMBL" id="KDN46617.1"/>
    </source>
</evidence>
<dbReference type="InterPro" id="IPR023578">
    <property type="entry name" value="Ras_GEF_dom_sf"/>
</dbReference>
<feature type="compositionally biased region" description="Low complexity" evidence="5">
    <location>
        <begin position="15"/>
        <end position="26"/>
    </location>
</feature>
<dbReference type="Pfam" id="PF00617">
    <property type="entry name" value="RasGEF"/>
    <property type="match status" value="1"/>
</dbReference>
<dbReference type="InterPro" id="IPR056685">
    <property type="entry name" value="DUF7783"/>
</dbReference>
<dbReference type="InterPro" id="IPR000651">
    <property type="entry name" value="Ras-like_Gua-exchang_fac_N"/>
</dbReference>
<dbReference type="InterPro" id="IPR036028">
    <property type="entry name" value="SH3-like_dom_sf"/>
</dbReference>
<dbReference type="STRING" id="1037660.A0A066VY01"/>
<evidence type="ECO:0000313" key="10">
    <source>
        <dbReference type="Proteomes" id="UP000027361"/>
    </source>
</evidence>
<evidence type="ECO:0000259" key="6">
    <source>
        <dbReference type="PROSITE" id="PS50002"/>
    </source>
</evidence>
<feature type="region of interest" description="Disordered" evidence="5">
    <location>
        <begin position="715"/>
        <end position="850"/>
    </location>
</feature>
<protein>
    <submittedName>
        <fullName evidence="9">Ras GEF</fullName>
    </submittedName>
</protein>
<dbReference type="GO" id="GO:0005085">
    <property type="term" value="F:guanyl-nucleotide exchange factor activity"/>
    <property type="evidence" value="ECO:0007669"/>
    <property type="project" value="UniProtKB-KW"/>
</dbReference>
<dbReference type="SMART" id="SM00147">
    <property type="entry name" value="RasGEF"/>
    <property type="match status" value="1"/>
</dbReference>
<reference evidence="9 10" key="1">
    <citation type="submission" date="2014-05" db="EMBL/GenBank/DDBJ databases">
        <title>Draft genome sequence of a rare smut relative, Tilletiaria anomala UBC 951.</title>
        <authorList>
            <consortium name="DOE Joint Genome Institute"/>
            <person name="Toome M."/>
            <person name="Kuo A."/>
            <person name="Henrissat B."/>
            <person name="Lipzen A."/>
            <person name="Tritt A."/>
            <person name="Yoshinaga Y."/>
            <person name="Zane M."/>
            <person name="Barry K."/>
            <person name="Grigoriev I.V."/>
            <person name="Spatafora J.W."/>
            <person name="Aimea M.C."/>
        </authorList>
    </citation>
    <scope>NUCLEOTIDE SEQUENCE [LARGE SCALE GENOMIC DNA]</scope>
    <source>
        <strain evidence="9 10">UBC 951</strain>
    </source>
</reference>
<dbReference type="SMART" id="SM00229">
    <property type="entry name" value="RasGEFN"/>
    <property type="match status" value="1"/>
</dbReference>
<dbReference type="PROSITE" id="PS50002">
    <property type="entry name" value="SH3"/>
    <property type="match status" value="1"/>
</dbReference>
<feature type="compositionally biased region" description="Basic and acidic residues" evidence="5">
    <location>
        <begin position="356"/>
        <end position="371"/>
    </location>
</feature>
<gene>
    <name evidence="9" type="ORF">K437DRAFT_105955</name>
</gene>
<feature type="domain" description="SH3" evidence="6">
    <location>
        <begin position="82"/>
        <end position="141"/>
    </location>
</feature>
<feature type="domain" description="N-terminal Ras-GEF" evidence="8">
    <location>
        <begin position="941"/>
        <end position="1074"/>
    </location>
</feature>
<keyword evidence="2 3" id="KW-0344">Guanine-nucleotide releasing factor</keyword>
<dbReference type="CDD" id="cd11883">
    <property type="entry name" value="SH3_Sdc25"/>
    <property type="match status" value="1"/>
</dbReference>
<dbReference type="Pfam" id="PF00618">
    <property type="entry name" value="RasGEF_N"/>
    <property type="match status" value="1"/>
</dbReference>
<feature type="compositionally biased region" description="Low complexity" evidence="5">
    <location>
        <begin position="769"/>
        <end position="789"/>
    </location>
</feature>
<dbReference type="Gene3D" id="1.20.870.10">
    <property type="entry name" value="Son of sevenless (SoS) protein Chain: S domain 1"/>
    <property type="match status" value="1"/>
</dbReference>
<dbReference type="PANTHER" id="PTHR23113:SF354">
    <property type="entry name" value="BUD SITE SELECTION PROTEIN 5"/>
    <property type="match status" value="1"/>
</dbReference>
<feature type="region of interest" description="Disordered" evidence="5">
    <location>
        <begin position="617"/>
        <end position="655"/>
    </location>
</feature>
<feature type="compositionally biased region" description="Low complexity" evidence="5">
    <location>
        <begin position="52"/>
        <end position="70"/>
    </location>
</feature>
<dbReference type="SUPFAM" id="SSF50044">
    <property type="entry name" value="SH3-domain"/>
    <property type="match status" value="1"/>
</dbReference>
<evidence type="ECO:0000256" key="4">
    <source>
        <dbReference type="PROSITE-ProRule" id="PRU00192"/>
    </source>
</evidence>
<feature type="region of interest" description="Disordered" evidence="5">
    <location>
        <begin position="1"/>
        <end position="26"/>
    </location>
</feature>
<evidence type="ECO:0000256" key="1">
    <source>
        <dbReference type="ARBA" id="ARBA00022443"/>
    </source>
</evidence>
<comment type="caution">
    <text evidence="9">The sequence shown here is derived from an EMBL/GenBank/DDBJ whole genome shotgun (WGS) entry which is preliminary data.</text>
</comment>
<organism evidence="9 10">
    <name type="scientific">Tilletiaria anomala (strain ATCC 24038 / CBS 436.72 / UBC 951)</name>
    <dbReference type="NCBI Taxonomy" id="1037660"/>
    <lineage>
        <taxon>Eukaryota</taxon>
        <taxon>Fungi</taxon>
        <taxon>Dikarya</taxon>
        <taxon>Basidiomycota</taxon>
        <taxon>Ustilaginomycotina</taxon>
        <taxon>Exobasidiomycetes</taxon>
        <taxon>Georgefischeriales</taxon>
        <taxon>Tilletiariaceae</taxon>
        <taxon>Tilletiaria</taxon>
    </lineage>
</organism>
<feature type="region of interest" description="Disordered" evidence="5">
    <location>
        <begin position="867"/>
        <end position="915"/>
    </location>
</feature>
<keyword evidence="10" id="KW-1185">Reference proteome</keyword>
<feature type="compositionally biased region" description="Basic and acidic residues" evidence="5">
    <location>
        <begin position="802"/>
        <end position="824"/>
    </location>
</feature>
<dbReference type="FunFam" id="2.30.30.40:FF:000072">
    <property type="entry name" value="Unconventional Myosin IB"/>
    <property type="match status" value="1"/>
</dbReference>
<dbReference type="Pfam" id="PF14604">
    <property type="entry name" value="SH3_9"/>
    <property type="match status" value="1"/>
</dbReference>
<dbReference type="EMBL" id="JMSN01000034">
    <property type="protein sequence ID" value="KDN46617.1"/>
    <property type="molecule type" value="Genomic_DNA"/>
</dbReference>
<dbReference type="HOGENOM" id="CLU_002116_0_0_1"/>
<evidence type="ECO:0000256" key="3">
    <source>
        <dbReference type="PROSITE-ProRule" id="PRU00168"/>
    </source>
</evidence>
<evidence type="ECO:0000256" key="5">
    <source>
        <dbReference type="SAM" id="MobiDB-lite"/>
    </source>
</evidence>
<dbReference type="Gene3D" id="1.10.840.10">
    <property type="entry name" value="Ras guanine-nucleotide exchange factors catalytic domain"/>
    <property type="match status" value="1"/>
</dbReference>
<evidence type="ECO:0000259" key="7">
    <source>
        <dbReference type="PROSITE" id="PS50009"/>
    </source>
</evidence>
<dbReference type="Gene3D" id="2.30.30.40">
    <property type="entry name" value="SH3 Domains"/>
    <property type="match status" value="1"/>
</dbReference>
<dbReference type="CDD" id="cd00155">
    <property type="entry name" value="RasGEF"/>
    <property type="match status" value="1"/>
</dbReference>
<dbReference type="OMA" id="EEVWERD"/>